<name>A0AAD1L500_CITBR</name>
<dbReference type="AlphaFoldDB" id="A0AAD1L500"/>
<proteinExistence type="predicted"/>
<sequence length="65" mass="7150">MNNTIFIGIERISIYSESVLIALISCYLHLDFPPITGVIYRGFISAMRRCANTSASLIAVTIIGE</sequence>
<gene>
    <name evidence="1" type="ORF">KAM621c_40930</name>
</gene>
<organism evidence="1 2">
    <name type="scientific">Citrobacter braakii</name>
    <dbReference type="NCBI Taxonomy" id="57706"/>
    <lineage>
        <taxon>Bacteria</taxon>
        <taxon>Pseudomonadati</taxon>
        <taxon>Pseudomonadota</taxon>
        <taxon>Gammaproteobacteria</taxon>
        <taxon>Enterobacterales</taxon>
        <taxon>Enterobacteriaceae</taxon>
        <taxon>Citrobacter</taxon>
        <taxon>Citrobacter freundii complex</taxon>
    </lineage>
</organism>
<reference evidence="1" key="1">
    <citation type="submission" date="2022-07" db="EMBL/GenBank/DDBJ databases">
        <title>Complete genome sequence of carbapenem-resistant Citrobacter spp. in Japan.</title>
        <authorList>
            <person name="Maehana S."/>
            <person name="Suzuki M."/>
            <person name="Kitasato H."/>
        </authorList>
    </citation>
    <scope>NUCLEOTIDE SEQUENCE</scope>
    <source>
        <strain evidence="1">KAM621</strain>
    </source>
</reference>
<evidence type="ECO:0000313" key="2">
    <source>
        <dbReference type="Proteomes" id="UP001058317"/>
    </source>
</evidence>
<dbReference type="Proteomes" id="UP001058317">
    <property type="component" value="Chromosome"/>
</dbReference>
<dbReference type="EMBL" id="AP026382">
    <property type="protein sequence ID" value="BDN98988.1"/>
    <property type="molecule type" value="Genomic_DNA"/>
</dbReference>
<evidence type="ECO:0000313" key="1">
    <source>
        <dbReference type="EMBL" id="BDN98988.1"/>
    </source>
</evidence>
<accession>A0AAD1L500</accession>
<protein>
    <submittedName>
        <fullName evidence="1">Uncharacterized protein</fullName>
    </submittedName>
</protein>